<gene>
    <name evidence="2" type="ORF">K431DRAFT_127747</name>
</gene>
<evidence type="ECO:0000313" key="2">
    <source>
        <dbReference type="EMBL" id="KAF2718721.1"/>
    </source>
</evidence>
<comment type="caution">
    <text evidence="2">The sequence shown here is derived from an EMBL/GenBank/DDBJ whole genome shotgun (WGS) entry which is preliminary data.</text>
</comment>
<proteinExistence type="predicted"/>
<evidence type="ECO:0000256" key="1">
    <source>
        <dbReference type="SAM" id="Phobius"/>
    </source>
</evidence>
<name>A0A9P4Q5H5_9PEZI</name>
<feature type="transmembrane region" description="Helical" evidence="1">
    <location>
        <begin position="6"/>
        <end position="25"/>
    </location>
</feature>
<protein>
    <submittedName>
        <fullName evidence="2">Uncharacterized protein</fullName>
    </submittedName>
</protein>
<organism evidence="2 3">
    <name type="scientific">Polychaeton citri CBS 116435</name>
    <dbReference type="NCBI Taxonomy" id="1314669"/>
    <lineage>
        <taxon>Eukaryota</taxon>
        <taxon>Fungi</taxon>
        <taxon>Dikarya</taxon>
        <taxon>Ascomycota</taxon>
        <taxon>Pezizomycotina</taxon>
        <taxon>Dothideomycetes</taxon>
        <taxon>Dothideomycetidae</taxon>
        <taxon>Capnodiales</taxon>
        <taxon>Capnodiaceae</taxon>
        <taxon>Polychaeton</taxon>
    </lineage>
</organism>
<dbReference type="AlphaFoldDB" id="A0A9P4Q5H5"/>
<keyword evidence="1" id="KW-0812">Transmembrane</keyword>
<dbReference type="EMBL" id="MU003821">
    <property type="protein sequence ID" value="KAF2718721.1"/>
    <property type="molecule type" value="Genomic_DNA"/>
</dbReference>
<sequence>MVHGSYFGVYLAWSLGVIDFLALWISRPSGKNMCIVQWPFHESHHRLTPRISTLIFPMSSCAAPLSCI</sequence>
<dbReference type="Proteomes" id="UP000799441">
    <property type="component" value="Unassembled WGS sequence"/>
</dbReference>
<accession>A0A9P4Q5H5</accession>
<keyword evidence="3" id="KW-1185">Reference proteome</keyword>
<evidence type="ECO:0000313" key="3">
    <source>
        <dbReference type="Proteomes" id="UP000799441"/>
    </source>
</evidence>
<reference evidence="2" key="1">
    <citation type="journal article" date="2020" name="Stud. Mycol.">
        <title>101 Dothideomycetes genomes: a test case for predicting lifestyles and emergence of pathogens.</title>
        <authorList>
            <person name="Haridas S."/>
            <person name="Albert R."/>
            <person name="Binder M."/>
            <person name="Bloem J."/>
            <person name="Labutti K."/>
            <person name="Salamov A."/>
            <person name="Andreopoulos B."/>
            <person name="Baker S."/>
            <person name="Barry K."/>
            <person name="Bills G."/>
            <person name="Bluhm B."/>
            <person name="Cannon C."/>
            <person name="Castanera R."/>
            <person name="Culley D."/>
            <person name="Daum C."/>
            <person name="Ezra D."/>
            <person name="Gonzalez J."/>
            <person name="Henrissat B."/>
            <person name="Kuo A."/>
            <person name="Liang C."/>
            <person name="Lipzen A."/>
            <person name="Lutzoni F."/>
            <person name="Magnuson J."/>
            <person name="Mondo S."/>
            <person name="Nolan M."/>
            <person name="Ohm R."/>
            <person name="Pangilinan J."/>
            <person name="Park H.-J."/>
            <person name="Ramirez L."/>
            <person name="Alfaro M."/>
            <person name="Sun H."/>
            <person name="Tritt A."/>
            <person name="Yoshinaga Y."/>
            <person name="Zwiers L.-H."/>
            <person name="Turgeon B."/>
            <person name="Goodwin S."/>
            <person name="Spatafora J."/>
            <person name="Crous P."/>
            <person name="Grigoriev I."/>
        </authorList>
    </citation>
    <scope>NUCLEOTIDE SEQUENCE</scope>
    <source>
        <strain evidence="2">CBS 116435</strain>
    </source>
</reference>
<keyword evidence="1" id="KW-0472">Membrane</keyword>
<keyword evidence="1" id="KW-1133">Transmembrane helix</keyword>